<evidence type="ECO:0000313" key="6">
    <source>
        <dbReference type="Proteomes" id="UP000070284"/>
    </source>
</evidence>
<keyword evidence="2" id="KW-0808">Transferase</keyword>
<dbReference type="PATRIC" id="fig|1698264.3.peg.1168"/>
<sequence>MSGSKEIDVVSLGETMIRYSPKDHNRLEQAEKLEAKVGGTESNFSVLLSQLGMKVVWISKLTDNPLGRLIARKIRGFGVDTSKVIWTKNYRVGKYYLEFGKPPRPTKVIYDRKNSAISNIQPDELDPEVIEAGRIFHTTGITTALSESCKKTVLKAMGKAGEDETKVSFDLNYRSKLWGLSEAKDTLEDVLDLVDLLMADKTDVEKVLKISGSSREVAETLANRFDLEVSVLTLGGEGAIAVEDGKVFEGKPFEIEEVDRIGAGDAFDAGFIYGYQRSGVQKGLDYGLAAAALKHTIPGDLALLREEEIEDVIKRRARKEKSSVER</sequence>
<dbReference type="InterPro" id="IPR052700">
    <property type="entry name" value="Carb_kinase_PfkB-like"/>
</dbReference>
<dbReference type="PANTHER" id="PTHR43320">
    <property type="entry name" value="SUGAR KINASE"/>
    <property type="match status" value="1"/>
</dbReference>
<keyword evidence="6" id="KW-1185">Reference proteome</keyword>
<evidence type="ECO:0000256" key="1">
    <source>
        <dbReference type="ARBA" id="ARBA00010688"/>
    </source>
</evidence>
<accession>A0A133ULI4</accession>
<keyword evidence="3 5" id="KW-0418">Kinase</keyword>
<organism evidence="5 6">
    <name type="scientific">candidate division MSBL1 archaeon SCGC-AAA259E19</name>
    <dbReference type="NCBI Taxonomy" id="1698264"/>
    <lineage>
        <taxon>Archaea</taxon>
        <taxon>Methanobacteriati</taxon>
        <taxon>Methanobacteriota</taxon>
        <taxon>candidate division MSBL1</taxon>
    </lineage>
</organism>
<feature type="domain" description="Carbohydrate kinase PfkB" evidence="4">
    <location>
        <begin position="8"/>
        <end position="296"/>
    </location>
</feature>
<name>A0A133ULI4_9EURY</name>
<evidence type="ECO:0000256" key="3">
    <source>
        <dbReference type="ARBA" id="ARBA00022777"/>
    </source>
</evidence>
<evidence type="ECO:0000313" key="5">
    <source>
        <dbReference type="EMBL" id="KXA94970.1"/>
    </source>
</evidence>
<dbReference type="InterPro" id="IPR029056">
    <property type="entry name" value="Ribokinase-like"/>
</dbReference>
<comment type="caution">
    <text evidence="5">The sequence shown here is derived from an EMBL/GenBank/DDBJ whole genome shotgun (WGS) entry which is preliminary data.</text>
</comment>
<dbReference type="PANTHER" id="PTHR43320:SF2">
    <property type="entry name" value="2-DEHYDRO-3-DEOXYGLUCONOKINASE_2-DEHYDRO-3-DEOXYGALACTONOKINASE"/>
    <property type="match status" value="1"/>
</dbReference>
<dbReference type="Proteomes" id="UP000070284">
    <property type="component" value="Unassembled WGS sequence"/>
</dbReference>
<reference evidence="5 6" key="1">
    <citation type="journal article" date="2016" name="Sci. Rep.">
        <title>Metabolic traits of an uncultured archaeal lineage -MSBL1- from brine pools of the Red Sea.</title>
        <authorList>
            <person name="Mwirichia R."/>
            <person name="Alam I."/>
            <person name="Rashid M."/>
            <person name="Vinu M."/>
            <person name="Ba-Alawi W."/>
            <person name="Anthony Kamau A."/>
            <person name="Kamanda Ngugi D."/>
            <person name="Goker M."/>
            <person name="Klenk H.P."/>
            <person name="Bajic V."/>
            <person name="Stingl U."/>
        </authorList>
    </citation>
    <scope>NUCLEOTIDE SEQUENCE [LARGE SCALE GENOMIC DNA]</scope>
    <source>
        <strain evidence="5">SCGC-AAA259E19</strain>
    </source>
</reference>
<dbReference type="CDD" id="cd01166">
    <property type="entry name" value="KdgK"/>
    <property type="match status" value="1"/>
</dbReference>
<dbReference type="GO" id="GO:0016301">
    <property type="term" value="F:kinase activity"/>
    <property type="evidence" value="ECO:0007669"/>
    <property type="project" value="UniProtKB-KW"/>
</dbReference>
<evidence type="ECO:0000259" key="4">
    <source>
        <dbReference type="Pfam" id="PF00294"/>
    </source>
</evidence>
<proteinExistence type="inferred from homology"/>
<dbReference type="AlphaFoldDB" id="A0A133ULI4"/>
<dbReference type="EMBL" id="LHXO01000030">
    <property type="protein sequence ID" value="KXA94970.1"/>
    <property type="molecule type" value="Genomic_DNA"/>
</dbReference>
<evidence type="ECO:0000256" key="2">
    <source>
        <dbReference type="ARBA" id="ARBA00022679"/>
    </source>
</evidence>
<comment type="similarity">
    <text evidence="1">Belongs to the carbohydrate kinase PfkB family.</text>
</comment>
<protein>
    <submittedName>
        <fullName evidence="5">2-dehydro-3-deoxygluconokinase</fullName>
    </submittedName>
</protein>
<dbReference type="Gene3D" id="3.40.1190.20">
    <property type="match status" value="1"/>
</dbReference>
<dbReference type="SUPFAM" id="SSF53613">
    <property type="entry name" value="Ribokinase-like"/>
    <property type="match status" value="1"/>
</dbReference>
<dbReference type="InterPro" id="IPR011611">
    <property type="entry name" value="PfkB_dom"/>
</dbReference>
<gene>
    <name evidence="5" type="ORF">AKJ65_02895</name>
</gene>
<dbReference type="Pfam" id="PF00294">
    <property type="entry name" value="PfkB"/>
    <property type="match status" value="1"/>
</dbReference>